<reference evidence="3 4" key="1">
    <citation type="submission" date="2020-07" db="EMBL/GenBank/DDBJ databases">
        <title>Sequencing the genomes of 1000 actinobacteria strains.</title>
        <authorList>
            <person name="Klenk H.-P."/>
        </authorList>
    </citation>
    <scope>NUCLEOTIDE SEQUENCE [LARGE SCALE GENOMIC DNA]</scope>
    <source>
        <strain evidence="3 4">DSM 45927</strain>
    </source>
</reference>
<dbReference type="InterPro" id="IPR012338">
    <property type="entry name" value="Beta-lactam/transpept-like"/>
</dbReference>
<dbReference type="AlphaFoldDB" id="A0A853BSH0"/>
<dbReference type="SUPFAM" id="SSF56601">
    <property type="entry name" value="beta-lactamase/transpeptidase-like"/>
    <property type="match status" value="1"/>
</dbReference>
<organism evidence="3 4">
    <name type="scientific">Streptomonospora nanhaiensis</name>
    <dbReference type="NCBI Taxonomy" id="1323731"/>
    <lineage>
        <taxon>Bacteria</taxon>
        <taxon>Bacillati</taxon>
        <taxon>Actinomycetota</taxon>
        <taxon>Actinomycetes</taxon>
        <taxon>Streptosporangiales</taxon>
        <taxon>Nocardiopsidaceae</taxon>
        <taxon>Streptomonospora</taxon>
    </lineage>
</organism>
<dbReference type="PANTHER" id="PTHR46825:SF15">
    <property type="entry name" value="BETA-LACTAMASE-RELATED DOMAIN-CONTAINING PROTEIN"/>
    <property type="match status" value="1"/>
</dbReference>
<dbReference type="PANTHER" id="PTHR46825">
    <property type="entry name" value="D-ALANYL-D-ALANINE-CARBOXYPEPTIDASE/ENDOPEPTIDASE AMPH"/>
    <property type="match status" value="1"/>
</dbReference>
<keyword evidence="1" id="KW-0472">Membrane</keyword>
<dbReference type="InterPro" id="IPR050491">
    <property type="entry name" value="AmpC-like"/>
</dbReference>
<keyword evidence="1" id="KW-1133">Transmembrane helix</keyword>
<comment type="caution">
    <text evidence="3">The sequence shown here is derived from an EMBL/GenBank/DDBJ whole genome shotgun (WGS) entry which is preliminary data.</text>
</comment>
<feature type="transmembrane region" description="Helical" evidence="1">
    <location>
        <begin position="297"/>
        <end position="321"/>
    </location>
</feature>
<dbReference type="Pfam" id="PF00144">
    <property type="entry name" value="Beta-lactamase"/>
    <property type="match status" value="1"/>
</dbReference>
<proteinExistence type="predicted"/>
<name>A0A853BSH0_9ACTN</name>
<evidence type="ECO:0000313" key="3">
    <source>
        <dbReference type="EMBL" id="NYI98328.1"/>
    </source>
</evidence>
<gene>
    <name evidence="3" type="ORF">HNR12_004605</name>
</gene>
<evidence type="ECO:0000259" key="2">
    <source>
        <dbReference type="Pfam" id="PF00144"/>
    </source>
</evidence>
<keyword evidence="4" id="KW-1185">Reference proteome</keyword>
<feature type="transmembrane region" description="Helical" evidence="1">
    <location>
        <begin position="215"/>
        <end position="234"/>
    </location>
</feature>
<accession>A0A853BSH0</accession>
<dbReference type="Gene3D" id="3.40.710.10">
    <property type="entry name" value="DD-peptidase/beta-lactamase superfamily"/>
    <property type="match status" value="1"/>
</dbReference>
<evidence type="ECO:0000313" key="4">
    <source>
        <dbReference type="Proteomes" id="UP000575985"/>
    </source>
</evidence>
<keyword evidence="1" id="KW-0812">Transmembrane</keyword>
<dbReference type="InterPro" id="IPR001466">
    <property type="entry name" value="Beta-lactam-related"/>
</dbReference>
<evidence type="ECO:0000256" key="1">
    <source>
        <dbReference type="SAM" id="Phobius"/>
    </source>
</evidence>
<feature type="domain" description="Beta-lactamase-related" evidence="2">
    <location>
        <begin position="2"/>
        <end position="190"/>
    </location>
</feature>
<feature type="transmembrane region" description="Helical" evidence="1">
    <location>
        <begin position="255"/>
        <end position="277"/>
    </location>
</feature>
<dbReference type="EMBL" id="JACCFO010000001">
    <property type="protein sequence ID" value="NYI98328.1"/>
    <property type="molecule type" value="Genomic_DNA"/>
</dbReference>
<dbReference type="Proteomes" id="UP000575985">
    <property type="component" value="Unassembled WGS sequence"/>
</dbReference>
<protein>
    <recommendedName>
        <fullName evidence="2">Beta-lactamase-related domain-containing protein</fullName>
    </recommendedName>
</protein>
<sequence>MRPVAAPGARHQYSSANYLLLGAVVEAATGRPFTDVLAERLLDPIGAVDTVATPAQAAAVPPGHRYVFGRPLAFADAPYDPAGPSYGYIGGPVTDLARFAALHLNDRVGGQTPPLEPGALARTHTPQAPVSPTAAYGLGWRVDERNADLGTTTVWHGGAVSGYHAIVVLLPERERGLVLVQNAHGPFQDDLVVGTGLGAARILAGGEPAPDRGGAGYPALLAGLGAVAAAALVLGVRDAARMWTGRVRPAAPARAAAGAALWLAGCAAVGGAAAVGLPAAAGFDLADVLLWAPDAGWLAGCVAAACAALGAVRIGVAVAAVRPRARL</sequence>